<dbReference type="Proteomes" id="UP000308600">
    <property type="component" value="Unassembled WGS sequence"/>
</dbReference>
<evidence type="ECO:0000313" key="2">
    <source>
        <dbReference type="Proteomes" id="UP000308600"/>
    </source>
</evidence>
<keyword evidence="2" id="KW-1185">Reference proteome</keyword>
<reference evidence="1 2" key="1">
    <citation type="journal article" date="2019" name="Nat. Ecol. Evol.">
        <title>Megaphylogeny resolves global patterns of mushroom evolution.</title>
        <authorList>
            <person name="Varga T."/>
            <person name="Krizsan K."/>
            <person name="Foldi C."/>
            <person name="Dima B."/>
            <person name="Sanchez-Garcia M."/>
            <person name="Sanchez-Ramirez S."/>
            <person name="Szollosi G.J."/>
            <person name="Szarkandi J.G."/>
            <person name="Papp V."/>
            <person name="Albert L."/>
            <person name="Andreopoulos W."/>
            <person name="Angelini C."/>
            <person name="Antonin V."/>
            <person name="Barry K.W."/>
            <person name="Bougher N.L."/>
            <person name="Buchanan P."/>
            <person name="Buyck B."/>
            <person name="Bense V."/>
            <person name="Catcheside P."/>
            <person name="Chovatia M."/>
            <person name="Cooper J."/>
            <person name="Damon W."/>
            <person name="Desjardin D."/>
            <person name="Finy P."/>
            <person name="Geml J."/>
            <person name="Haridas S."/>
            <person name="Hughes K."/>
            <person name="Justo A."/>
            <person name="Karasinski D."/>
            <person name="Kautmanova I."/>
            <person name="Kiss B."/>
            <person name="Kocsube S."/>
            <person name="Kotiranta H."/>
            <person name="LaButti K.M."/>
            <person name="Lechner B.E."/>
            <person name="Liimatainen K."/>
            <person name="Lipzen A."/>
            <person name="Lukacs Z."/>
            <person name="Mihaltcheva S."/>
            <person name="Morgado L.N."/>
            <person name="Niskanen T."/>
            <person name="Noordeloos M.E."/>
            <person name="Ohm R.A."/>
            <person name="Ortiz-Santana B."/>
            <person name="Ovrebo C."/>
            <person name="Racz N."/>
            <person name="Riley R."/>
            <person name="Savchenko A."/>
            <person name="Shiryaev A."/>
            <person name="Soop K."/>
            <person name="Spirin V."/>
            <person name="Szebenyi C."/>
            <person name="Tomsovsky M."/>
            <person name="Tulloss R.E."/>
            <person name="Uehling J."/>
            <person name="Grigoriev I.V."/>
            <person name="Vagvolgyi C."/>
            <person name="Papp T."/>
            <person name="Martin F.M."/>
            <person name="Miettinen O."/>
            <person name="Hibbett D.S."/>
            <person name="Nagy L.G."/>
        </authorList>
    </citation>
    <scope>NUCLEOTIDE SEQUENCE [LARGE SCALE GENOMIC DNA]</scope>
    <source>
        <strain evidence="1 2">NL-1719</strain>
    </source>
</reference>
<sequence>MGRRAPRPCSEPTVPIPSVNCNWGNVSAHVIWFFTLKDCSDVTHKFSAETMVSPQPLPAYPFELIMSSIRIEPILYYEISLGRQFDQGAADSKLLASVKALSIGPRTLSSFLNSLLAACTSVKSLTLHSILPIAFWHLGRKTSICRTVFTSYHHGQQDSI</sequence>
<dbReference type="EMBL" id="ML208930">
    <property type="protein sequence ID" value="TFK59617.1"/>
    <property type="molecule type" value="Genomic_DNA"/>
</dbReference>
<organism evidence="1 2">
    <name type="scientific">Pluteus cervinus</name>
    <dbReference type="NCBI Taxonomy" id="181527"/>
    <lineage>
        <taxon>Eukaryota</taxon>
        <taxon>Fungi</taxon>
        <taxon>Dikarya</taxon>
        <taxon>Basidiomycota</taxon>
        <taxon>Agaricomycotina</taxon>
        <taxon>Agaricomycetes</taxon>
        <taxon>Agaricomycetidae</taxon>
        <taxon>Agaricales</taxon>
        <taxon>Pluteineae</taxon>
        <taxon>Pluteaceae</taxon>
        <taxon>Pluteus</taxon>
    </lineage>
</organism>
<protein>
    <submittedName>
        <fullName evidence="1">Uncharacterized protein</fullName>
    </submittedName>
</protein>
<name>A0ACD3A448_9AGAR</name>
<gene>
    <name evidence="1" type="ORF">BDN72DRAFT_590626</name>
</gene>
<evidence type="ECO:0000313" key="1">
    <source>
        <dbReference type="EMBL" id="TFK59617.1"/>
    </source>
</evidence>
<proteinExistence type="predicted"/>
<accession>A0ACD3A448</accession>